<dbReference type="PANTHER" id="PTHR13947">
    <property type="entry name" value="GNAT FAMILY N-ACETYLTRANSFERASE"/>
    <property type="match status" value="1"/>
</dbReference>
<keyword evidence="4" id="KW-1185">Reference proteome</keyword>
<evidence type="ECO:0000313" key="3">
    <source>
        <dbReference type="EMBL" id="SEO59912.1"/>
    </source>
</evidence>
<dbReference type="GO" id="GO:0008080">
    <property type="term" value="F:N-acetyltransferase activity"/>
    <property type="evidence" value="ECO:0007669"/>
    <property type="project" value="InterPro"/>
</dbReference>
<dbReference type="Gene3D" id="3.40.630.30">
    <property type="match status" value="1"/>
</dbReference>
<gene>
    <name evidence="3" type="ORF">SAMN04490248_107127</name>
</gene>
<reference evidence="3 4" key="1">
    <citation type="submission" date="2016-10" db="EMBL/GenBank/DDBJ databases">
        <authorList>
            <person name="de Groot N.N."/>
        </authorList>
    </citation>
    <scope>NUCLEOTIDE SEQUENCE [LARGE SCALE GENOMIC DNA]</scope>
    <source>
        <strain evidence="3 4">DSM 27842</strain>
    </source>
</reference>
<dbReference type="STRING" id="569882.SAMN04490248_107127"/>
<dbReference type="Pfam" id="PF00583">
    <property type="entry name" value="Acetyltransf_1"/>
    <property type="match status" value="1"/>
</dbReference>
<dbReference type="RefSeq" id="WP_093117376.1">
    <property type="nucleotide sequence ID" value="NZ_FODS01000007.1"/>
</dbReference>
<proteinExistence type="predicted"/>
<dbReference type="InterPro" id="IPR000182">
    <property type="entry name" value="GNAT_dom"/>
</dbReference>
<dbReference type="PANTHER" id="PTHR13947:SF37">
    <property type="entry name" value="LD18367P"/>
    <property type="match status" value="1"/>
</dbReference>
<sequence>MTEDIRLRAFTAEDADWIVERHATLYAQDEGFDGTFGPLVRGIVNAYTDHHDPKREQGWIAEREGARLGSVFCIRHGETEAKLRLFLVVPEARGLGLGRRLLLTCMDFARKAGYRRMQLWTHESHKAACALYHAHGWTMTQAKPVKSFGVDLIEQCWEIPL</sequence>
<dbReference type="AlphaFoldDB" id="A0A1H8R0A6"/>
<dbReference type="EMBL" id="FODS01000007">
    <property type="protein sequence ID" value="SEO59912.1"/>
    <property type="molecule type" value="Genomic_DNA"/>
</dbReference>
<dbReference type="Proteomes" id="UP000198893">
    <property type="component" value="Unassembled WGS sequence"/>
</dbReference>
<feature type="domain" description="N-acetyltransferase" evidence="2">
    <location>
        <begin position="5"/>
        <end position="161"/>
    </location>
</feature>
<organism evidence="3 4">
    <name type="scientific">Salinihabitans flavidus</name>
    <dbReference type="NCBI Taxonomy" id="569882"/>
    <lineage>
        <taxon>Bacteria</taxon>
        <taxon>Pseudomonadati</taxon>
        <taxon>Pseudomonadota</taxon>
        <taxon>Alphaproteobacteria</taxon>
        <taxon>Rhodobacterales</taxon>
        <taxon>Roseobacteraceae</taxon>
        <taxon>Salinihabitans</taxon>
    </lineage>
</organism>
<evidence type="ECO:0000259" key="2">
    <source>
        <dbReference type="PROSITE" id="PS51186"/>
    </source>
</evidence>
<dbReference type="InterPro" id="IPR050769">
    <property type="entry name" value="NAT_camello-type"/>
</dbReference>
<protein>
    <submittedName>
        <fullName evidence="3">Acetyltransferase (GNAT) family protein</fullName>
    </submittedName>
</protein>
<dbReference type="SUPFAM" id="SSF55729">
    <property type="entry name" value="Acyl-CoA N-acyltransferases (Nat)"/>
    <property type="match status" value="1"/>
</dbReference>
<dbReference type="OrthoDB" id="273614at2"/>
<accession>A0A1H8R0A6</accession>
<keyword evidence="1 3" id="KW-0808">Transferase</keyword>
<dbReference type="PROSITE" id="PS51186">
    <property type="entry name" value="GNAT"/>
    <property type="match status" value="1"/>
</dbReference>
<evidence type="ECO:0000313" key="4">
    <source>
        <dbReference type="Proteomes" id="UP000198893"/>
    </source>
</evidence>
<dbReference type="InterPro" id="IPR016181">
    <property type="entry name" value="Acyl_CoA_acyltransferase"/>
</dbReference>
<evidence type="ECO:0000256" key="1">
    <source>
        <dbReference type="ARBA" id="ARBA00022679"/>
    </source>
</evidence>
<name>A0A1H8R0A6_9RHOB</name>